<comment type="caution">
    <text evidence="2">The sequence shown here is derived from an EMBL/GenBank/DDBJ whole genome shotgun (WGS) entry which is preliminary data.</text>
</comment>
<sequence length="47" mass="4992">MAFPLTALASLGLRMLGLLARQPVSELTIRRLMAVSSEFSLAAFALG</sequence>
<dbReference type="AlphaFoldDB" id="A0A3L6NWG4"/>
<dbReference type="EMBL" id="MRCU01000003">
    <property type="protein sequence ID" value="RKK22888.1"/>
    <property type="molecule type" value="Genomic_DNA"/>
</dbReference>
<dbReference type="Proteomes" id="UP000270866">
    <property type="component" value="Chromosome 5"/>
</dbReference>
<reference evidence="2 3" key="1">
    <citation type="journal article" date="2018" name="Sci. Rep.">
        <title>Characterisation of pathogen-specific regions and novel effector candidates in Fusarium oxysporum f. sp. cepae.</title>
        <authorList>
            <person name="Armitage A.D."/>
            <person name="Taylor A."/>
            <person name="Sobczyk M.K."/>
            <person name="Baxter L."/>
            <person name="Greenfield B.P."/>
            <person name="Bates H.J."/>
            <person name="Wilson F."/>
            <person name="Jackson A.C."/>
            <person name="Ott S."/>
            <person name="Harrison R.J."/>
            <person name="Clarkson J.P."/>
        </authorList>
    </citation>
    <scope>NUCLEOTIDE SEQUENCE [LARGE SCALE GENOMIC DNA]</scope>
    <source>
        <strain evidence="2 3">FoC_Fus2</strain>
    </source>
</reference>
<evidence type="ECO:0000313" key="2">
    <source>
        <dbReference type="EMBL" id="RKK22888.1"/>
    </source>
</evidence>
<evidence type="ECO:0000256" key="1">
    <source>
        <dbReference type="SAM" id="SignalP"/>
    </source>
</evidence>
<feature type="chain" id="PRO_5018110900" evidence="1">
    <location>
        <begin position="21"/>
        <end position="47"/>
    </location>
</feature>
<keyword evidence="1" id="KW-0732">Signal</keyword>
<evidence type="ECO:0000313" key="3">
    <source>
        <dbReference type="Proteomes" id="UP000270866"/>
    </source>
</evidence>
<feature type="signal peptide" evidence="1">
    <location>
        <begin position="1"/>
        <end position="20"/>
    </location>
</feature>
<proteinExistence type="predicted"/>
<organism evidence="2 3">
    <name type="scientific">Fusarium oxysporum f. sp. cepae</name>
    <dbReference type="NCBI Taxonomy" id="396571"/>
    <lineage>
        <taxon>Eukaryota</taxon>
        <taxon>Fungi</taxon>
        <taxon>Dikarya</taxon>
        <taxon>Ascomycota</taxon>
        <taxon>Pezizomycotina</taxon>
        <taxon>Sordariomycetes</taxon>
        <taxon>Hypocreomycetidae</taxon>
        <taxon>Hypocreales</taxon>
        <taxon>Nectriaceae</taxon>
        <taxon>Fusarium</taxon>
        <taxon>Fusarium oxysporum species complex</taxon>
    </lineage>
</organism>
<gene>
    <name evidence="2" type="ORF">BFJ65_g5476</name>
</gene>
<protein>
    <submittedName>
        <fullName evidence="2">Uncharacterized protein</fullName>
    </submittedName>
</protein>
<accession>A0A3L6NWG4</accession>
<name>A0A3L6NWG4_FUSOX</name>